<feature type="region of interest" description="Disordered" evidence="6">
    <location>
        <begin position="761"/>
        <end position="845"/>
    </location>
</feature>
<dbReference type="InterPro" id="IPR013087">
    <property type="entry name" value="Znf_C2H2_type"/>
</dbReference>
<evidence type="ECO:0000313" key="8">
    <source>
        <dbReference type="EMBL" id="KAJ8972650.1"/>
    </source>
</evidence>
<feature type="domain" description="C2H2-type" evidence="7">
    <location>
        <begin position="1851"/>
        <end position="1879"/>
    </location>
</feature>
<dbReference type="Gene3D" id="3.30.160.60">
    <property type="entry name" value="Classic Zinc Finger"/>
    <property type="match status" value="4"/>
</dbReference>
<keyword evidence="9" id="KW-1185">Reference proteome</keyword>
<evidence type="ECO:0000256" key="5">
    <source>
        <dbReference type="PROSITE-ProRule" id="PRU00042"/>
    </source>
</evidence>
<feature type="domain" description="C2H2-type" evidence="7">
    <location>
        <begin position="525"/>
        <end position="560"/>
    </location>
</feature>
<evidence type="ECO:0000313" key="9">
    <source>
        <dbReference type="Proteomes" id="UP001162164"/>
    </source>
</evidence>
<evidence type="ECO:0000256" key="1">
    <source>
        <dbReference type="ARBA" id="ARBA00022723"/>
    </source>
</evidence>
<keyword evidence="2" id="KW-0677">Repeat</keyword>
<gene>
    <name evidence="8" type="ORF">NQ317_008236</name>
</gene>
<evidence type="ECO:0000256" key="2">
    <source>
        <dbReference type="ARBA" id="ARBA00022737"/>
    </source>
</evidence>
<keyword evidence="1" id="KW-0479">Metal-binding</keyword>
<feature type="domain" description="C2H2-type" evidence="7">
    <location>
        <begin position="1020"/>
        <end position="1047"/>
    </location>
</feature>
<comment type="caution">
    <text evidence="8">The sequence shown here is derived from an EMBL/GenBank/DDBJ whole genome shotgun (WGS) entry which is preliminary data.</text>
</comment>
<organism evidence="8 9">
    <name type="scientific">Molorchus minor</name>
    <dbReference type="NCBI Taxonomy" id="1323400"/>
    <lineage>
        <taxon>Eukaryota</taxon>
        <taxon>Metazoa</taxon>
        <taxon>Ecdysozoa</taxon>
        <taxon>Arthropoda</taxon>
        <taxon>Hexapoda</taxon>
        <taxon>Insecta</taxon>
        <taxon>Pterygota</taxon>
        <taxon>Neoptera</taxon>
        <taxon>Endopterygota</taxon>
        <taxon>Coleoptera</taxon>
        <taxon>Polyphaga</taxon>
        <taxon>Cucujiformia</taxon>
        <taxon>Chrysomeloidea</taxon>
        <taxon>Cerambycidae</taxon>
        <taxon>Lamiinae</taxon>
        <taxon>Monochamini</taxon>
        <taxon>Molorchus</taxon>
    </lineage>
</organism>
<feature type="region of interest" description="Disordered" evidence="6">
    <location>
        <begin position="1333"/>
        <end position="1368"/>
    </location>
</feature>
<dbReference type="EMBL" id="JAPWTJ010001315">
    <property type="protein sequence ID" value="KAJ8972650.1"/>
    <property type="molecule type" value="Genomic_DNA"/>
</dbReference>
<dbReference type="PROSITE" id="PS00028">
    <property type="entry name" value="ZINC_FINGER_C2H2_1"/>
    <property type="match status" value="7"/>
</dbReference>
<proteinExistence type="predicted"/>
<evidence type="ECO:0000259" key="7">
    <source>
        <dbReference type="PROSITE" id="PS50157"/>
    </source>
</evidence>
<keyword evidence="3 5" id="KW-0863">Zinc-finger</keyword>
<evidence type="ECO:0000256" key="3">
    <source>
        <dbReference type="ARBA" id="ARBA00022771"/>
    </source>
</evidence>
<protein>
    <recommendedName>
        <fullName evidence="7">C2H2-type domain-containing protein</fullName>
    </recommendedName>
</protein>
<feature type="region of interest" description="Disordered" evidence="6">
    <location>
        <begin position="979"/>
        <end position="1001"/>
    </location>
</feature>
<dbReference type="InterPro" id="IPR050688">
    <property type="entry name" value="Zinc_finger/UBP_domain"/>
</dbReference>
<evidence type="ECO:0000256" key="4">
    <source>
        <dbReference type="ARBA" id="ARBA00022833"/>
    </source>
</evidence>
<dbReference type="Proteomes" id="UP001162164">
    <property type="component" value="Unassembled WGS sequence"/>
</dbReference>
<dbReference type="SMART" id="SM00355">
    <property type="entry name" value="ZnF_C2H2"/>
    <property type="match status" value="24"/>
</dbReference>
<feature type="compositionally biased region" description="Basic and acidic residues" evidence="6">
    <location>
        <begin position="795"/>
        <end position="809"/>
    </location>
</feature>
<feature type="compositionally biased region" description="Polar residues" evidence="6">
    <location>
        <begin position="780"/>
        <end position="789"/>
    </location>
</feature>
<sequence length="2108" mass="234929">MMDELNKSVGSRTSLNFVDKLCDRLNQSNVVVKEEPRDFFPGDNFSRNHVNKSPLAMPVLEKEKVAAPVTSAAPPPPPAVTVTSKKPILETEVTPIAQSSFDVVQKNDKVINDMIQKLKGKLMTPSDDKLDSPITLDDTDYDSEGPPPLTHVNELVNIKPADATTKTLLIGGLVKVIKSSGSLVFSCLVPPCVYSTEDQDAFQVHCREAHRQSSCNRPSTLCETCGMEVVSNTEGLLLESLFTHAITEHGDFIHKDSEVVEAPIRPIPPTRTIRLRKLSGDALSIIKKDDDVEQNENIEENREDHKVAVASEEASVETTPTPMADEPVTMAELEMTEDNPFPFKIAGVMSLAEPQPPPLAPLAKSSLQIAPGAQLIVKEARMSKYELKKPRKTQKAMAKFIESVSDLYKCPHYYCLFSTNFRDFLERHLKAHKVDQDVMVPCVYCDMKTPWEHVPMHIDIRHAHCRYACSYCLYRAILKEYVALHQDQSHPDKNYSVIALPQPKSSKKFAIAENKADPKALCLPFKCTKVCNVEFLFESEFRRHLNDNHGKNYIHCGHEGCTVRINANLMPKHWVTHDVSSYQCGYCKFNKPVLKDLYCHLAKSHPGCNPEILIRSNPSHTGQPLGYTPDAFKMMVKVTNIPKSLEKLVTRPLSAVGGPKLDKLQTPNTSLLKPPLKTYSLLTSGAGTSSGGNYLILTSSSAANALSNIVLTPTSPLIDSTALVNTVSSVSTTAPSVQECSTIASVDTVVSASPLEEIALIQADQTKGAEETSVRRSEPTDNSQENQLSIDPIMEPEHIDVGDDHHSSGEDADPTDVDPLSLDTDLGEASKAAEGLSSDEECDESKVEKSKKAKIGLLSYQLYRCAFCEESFSNSNDFKRHVHKSLLCRKEDNPAKPFMCVHCRKKMKSAHVLAEHIQCHGILRFSCSLCSNKYPTPGQARSHAKARHNITQTTLTPLRPHKTNIDIDEYVVRPRLVLQPPPPTEAVSSEPATSAAPQDNVYMPDETDKLPMRHILSASVKCGLCSYMTKVRTNMVRHLQFHSQEKAVSESAPVNPVPCLEKNEKMFDKMVNLASSSHSTSRMSGAKGDGKEKEAENLPEFVLSHCRYVCPAQGCNYLCPEEANLRHHILALHDNETSFTCCHCKLVLTQTDADSLLKHLKLHGLQLHKCQYCSFMHNLKHKVEKHVADNHLDLPVKVITVRCLESEPNDEEPSTSAPSTVQLKVHKPWRCCMCKYKSGTQEAIQQHVLEKHEVDAQFKCTLCTFKNNDKDSLAAHFKDAHNNQTIDMIYTYRKMEEDKEKESETFDTTPLWQRDRPRVRHIRGILFEESSPVVSKSPKKVTKNAPTPGPAASKTATPAPGPSVPRNVNLDSSIESVVNGTADILKGALSKAISDADLDDAAGKPAEDSNEQTEQQNADDDMDVIVIEDDEDKDGVASSGKNKEAMKTPKSRPTKRKAAEAAAITKLPKMSEEVIDLESTNSDSDQDEFSERNLRLRYGGYGLPLSKQLKCPACNQFKSKRIADFIFHLYKEMKVYRFKCKICADESITFRYMYRHVLEHKVTDFDEHITFLPPDPRLEAWIQIVIREQSLVILQNFSPAPDSNVNGSVPCNFCGRMYRSEQEKNEHTIIHWSIKPFGCAMCKFTCYNAQEVEKHLEQTHKIDNAASQFVCAKAPTVVKELKLSDDSHLKEANSKFYKEAPEAETVPEEDPLMLPDDVSADPPVEAAAADVTATSSDRFSELVSDQKEEDDELRDLVIVTKTDSNVPKESDVFCCEYCPFMTNSETYVISHITSVHEHMHIKFKTLNKLACETSIKDYVACTVCNEAGSEIRIRQHYMEEHEGQTFLMYRFICSVCGRKFLKMNGLKSHCKKMHPGSQLEYVGLNVTRREDGEQGTATPLPTSPVLVTVPAAKLEAKHLLRYKCSMCRYERDFPPNQVTNVRSHVRQHFKAYFCGVCVNSSFRTRQAAANHFAKAHAGMPENVVHNAEVIEMYNVTMAKIIIDARPATEADAKSAPVSGTRKPVARKSTAAPFKAAHGFAGAGPPKEYSYYGQAPEPVDLGKIKTVVELNGMCLNMTAEKLSKIFDLEARVEIEDCNLSVNLSTLFDS</sequence>
<feature type="region of interest" description="Disordered" evidence="6">
    <location>
        <begin position="293"/>
        <end position="323"/>
    </location>
</feature>
<keyword evidence="4" id="KW-0862">Zinc</keyword>
<name>A0ABQ9J4R4_9CUCU</name>
<feature type="region of interest" description="Disordered" evidence="6">
    <location>
        <begin position="1399"/>
        <end position="1458"/>
    </location>
</feature>
<dbReference type="PROSITE" id="PS50157">
    <property type="entry name" value="ZINC_FINGER_C2H2_2"/>
    <property type="match status" value="5"/>
</dbReference>
<feature type="domain" description="C2H2-type" evidence="7">
    <location>
        <begin position="1609"/>
        <end position="1636"/>
    </location>
</feature>
<dbReference type="PANTHER" id="PTHR24403:SF105">
    <property type="entry name" value="ZINC FINGER PROTEIN 2-LIKE ISOFORM X1"/>
    <property type="match status" value="1"/>
</dbReference>
<evidence type="ECO:0000256" key="6">
    <source>
        <dbReference type="SAM" id="MobiDB-lite"/>
    </source>
</evidence>
<feature type="compositionally biased region" description="Polar residues" evidence="6">
    <location>
        <begin position="986"/>
        <end position="997"/>
    </location>
</feature>
<feature type="compositionally biased region" description="Basic and acidic residues" evidence="6">
    <location>
        <begin position="767"/>
        <end position="779"/>
    </location>
</feature>
<reference evidence="8" key="1">
    <citation type="journal article" date="2023" name="Insect Mol. Biol.">
        <title>Genome sequencing provides insights into the evolution of gene families encoding plant cell wall-degrading enzymes in longhorned beetles.</title>
        <authorList>
            <person name="Shin N.R."/>
            <person name="Okamura Y."/>
            <person name="Kirsch R."/>
            <person name="Pauchet Y."/>
        </authorList>
    </citation>
    <scope>NUCLEOTIDE SEQUENCE</scope>
    <source>
        <strain evidence="8">MMC_N1</strain>
    </source>
</reference>
<feature type="domain" description="C2H2-type" evidence="7">
    <location>
        <begin position="863"/>
        <end position="894"/>
    </location>
</feature>
<accession>A0ABQ9J4R4</accession>
<dbReference type="PANTHER" id="PTHR24403">
    <property type="entry name" value="ZINC FINGER PROTEIN"/>
    <property type="match status" value="1"/>
</dbReference>
<feature type="compositionally biased region" description="Acidic residues" evidence="6">
    <location>
        <begin position="1417"/>
        <end position="1433"/>
    </location>
</feature>